<comment type="caution">
    <text evidence="7">The sequence shown here is derived from an EMBL/GenBank/DDBJ whole genome shotgun (WGS) entry which is preliminary data.</text>
</comment>
<evidence type="ECO:0000256" key="2">
    <source>
        <dbReference type="ARBA" id="ARBA00004240"/>
    </source>
</evidence>
<dbReference type="GO" id="GO:0016020">
    <property type="term" value="C:membrane"/>
    <property type="evidence" value="ECO:0007669"/>
    <property type="project" value="UniProtKB-SubCell"/>
</dbReference>
<dbReference type="InterPro" id="IPR052374">
    <property type="entry name" value="SERAC1"/>
</dbReference>
<name>A0AAD9HLM9_9PEZI</name>
<dbReference type="GO" id="GO:0005783">
    <property type="term" value="C:endoplasmic reticulum"/>
    <property type="evidence" value="ECO:0007669"/>
    <property type="project" value="UniProtKB-SubCell"/>
</dbReference>
<dbReference type="AlphaFoldDB" id="A0AAD9HLM9"/>
<keyword evidence="8" id="KW-1185">Reference proteome</keyword>
<proteinExistence type="predicted"/>
<comment type="subcellular location">
    <subcellularLocation>
        <location evidence="2">Endoplasmic reticulum</location>
    </subcellularLocation>
    <subcellularLocation>
        <location evidence="3">Membrane</location>
    </subcellularLocation>
    <subcellularLocation>
        <location evidence="1">Mitochondrion</location>
    </subcellularLocation>
</comment>
<keyword evidence="5" id="KW-0496">Mitochondrion</keyword>
<organism evidence="7 8">
    <name type="scientific">Colletotrichum zoysiae</name>
    <dbReference type="NCBI Taxonomy" id="1216348"/>
    <lineage>
        <taxon>Eukaryota</taxon>
        <taxon>Fungi</taxon>
        <taxon>Dikarya</taxon>
        <taxon>Ascomycota</taxon>
        <taxon>Pezizomycotina</taxon>
        <taxon>Sordariomycetes</taxon>
        <taxon>Hypocreomycetidae</taxon>
        <taxon>Glomerellales</taxon>
        <taxon>Glomerellaceae</taxon>
        <taxon>Colletotrichum</taxon>
        <taxon>Colletotrichum graminicola species complex</taxon>
    </lineage>
</organism>
<gene>
    <name evidence="7" type="ORF">LX32DRAFT_637474</name>
</gene>
<dbReference type="GO" id="GO:0005739">
    <property type="term" value="C:mitochondrion"/>
    <property type="evidence" value="ECO:0007669"/>
    <property type="project" value="UniProtKB-SubCell"/>
</dbReference>
<dbReference type="EMBL" id="MU842843">
    <property type="protein sequence ID" value="KAK2031148.1"/>
    <property type="molecule type" value="Genomic_DNA"/>
</dbReference>
<dbReference type="PANTHER" id="PTHR48182:SF2">
    <property type="entry name" value="PROTEIN SERAC1"/>
    <property type="match status" value="1"/>
</dbReference>
<evidence type="ECO:0000256" key="5">
    <source>
        <dbReference type="ARBA" id="ARBA00023128"/>
    </source>
</evidence>
<accession>A0AAD9HLM9</accession>
<sequence>MSVVETSAQILTKASVVALLAACIYHWLWGPHLSQQQRTSLNGNTQHQRRFRDLTLRVDLVPPGKSFKELESELKSVIAGSPDLQGQLDDLVVRSITPRDRTCVCATATVRTLLPEEQLLARLQQASKAYPYRYDCAFYGITPLYEDASGAYCDVVAVPGLASHAIGSWKSPGGNDLWLRDWLSDDVRNIRVLLYGYDTKLLKSNAKSSVEDLGRSFLESLTAFRTSDKALIHAVRSPANCPTHRLLSQVCRGVLFFGVPQLGLRNEKLASMIEGQPNQALINALVVDDESEPSAFLFRMSDDFAQYFRGLRVVSFYERRLSATVEMQPDGSLRKSGPPVLMVTRSSATISGLNVMSDEEIVPLDADHSGLVKFESRRDDAYVVVKERIGSLVSSAASRTQGFPWAPASHRGSRIVATQQGSVFGGQYITNGGISSQGNVMNL</sequence>
<keyword evidence="6" id="KW-0472">Membrane</keyword>
<keyword evidence="4" id="KW-0256">Endoplasmic reticulum</keyword>
<evidence type="ECO:0000313" key="8">
    <source>
        <dbReference type="Proteomes" id="UP001232148"/>
    </source>
</evidence>
<evidence type="ECO:0000256" key="1">
    <source>
        <dbReference type="ARBA" id="ARBA00004173"/>
    </source>
</evidence>
<protein>
    <submittedName>
        <fullName evidence="7">Uncharacterized protein</fullName>
    </submittedName>
</protein>
<evidence type="ECO:0000256" key="4">
    <source>
        <dbReference type="ARBA" id="ARBA00022824"/>
    </source>
</evidence>
<dbReference type="Proteomes" id="UP001232148">
    <property type="component" value="Unassembled WGS sequence"/>
</dbReference>
<evidence type="ECO:0000313" key="7">
    <source>
        <dbReference type="EMBL" id="KAK2031148.1"/>
    </source>
</evidence>
<evidence type="ECO:0000256" key="6">
    <source>
        <dbReference type="ARBA" id="ARBA00023136"/>
    </source>
</evidence>
<dbReference type="PANTHER" id="PTHR48182">
    <property type="entry name" value="PROTEIN SERAC1"/>
    <property type="match status" value="1"/>
</dbReference>
<reference evidence="7" key="1">
    <citation type="submission" date="2021-06" db="EMBL/GenBank/DDBJ databases">
        <title>Comparative genomics, transcriptomics and evolutionary studies reveal genomic signatures of adaptation to plant cell wall in hemibiotrophic fungi.</title>
        <authorList>
            <consortium name="DOE Joint Genome Institute"/>
            <person name="Baroncelli R."/>
            <person name="Diaz J.F."/>
            <person name="Benocci T."/>
            <person name="Peng M."/>
            <person name="Battaglia E."/>
            <person name="Haridas S."/>
            <person name="Andreopoulos W."/>
            <person name="Labutti K."/>
            <person name="Pangilinan J."/>
            <person name="Floch G.L."/>
            <person name="Makela M.R."/>
            <person name="Henrissat B."/>
            <person name="Grigoriev I.V."/>
            <person name="Crouch J.A."/>
            <person name="De Vries R.P."/>
            <person name="Sukno S.A."/>
            <person name="Thon M.R."/>
        </authorList>
    </citation>
    <scope>NUCLEOTIDE SEQUENCE</scope>
    <source>
        <strain evidence="7">MAFF235873</strain>
    </source>
</reference>
<evidence type="ECO:0000256" key="3">
    <source>
        <dbReference type="ARBA" id="ARBA00004370"/>
    </source>
</evidence>